<evidence type="ECO:0000313" key="3">
    <source>
        <dbReference type="EMBL" id="MBM7472631.1"/>
    </source>
</evidence>
<dbReference type="RefSeq" id="WP_205109523.1">
    <property type="nucleotide sequence ID" value="NZ_BAAAHT010000002.1"/>
</dbReference>
<keyword evidence="4" id="KW-1185">Reference proteome</keyword>
<dbReference type="InterPro" id="IPR019999">
    <property type="entry name" value="Anth_synth_I-like"/>
</dbReference>
<feature type="compositionally biased region" description="Polar residues" evidence="1">
    <location>
        <begin position="174"/>
        <end position="188"/>
    </location>
</feature>
<name>A0ABS2L6A2_9MICO</name>
<protein>
    <submittedName>
        <fullName evidence="3">Anthranilate/para-aminobenzoate synthase component I</fullName>
    </submittedName>
</protein>
<dbReference type="Pfam" id="PF00425">
    <property type="entry name" value="Chorismate_bind"/>
    <property type="match status" value="1"/>
</dbReference>
<dbReference type="InterPro" id="IPR005801">
    <property type="entry name" value="ADC_synthase"/>
</dbReference>
<proteinExistence type="predicted"/>
<dbReference type="SUPFAM" id="SSF56322">
    <property type="entry name" value="ADC synthase"/>
    <property type="match status" value="1"/>
</dbReference>
<accession>A0ABS2L6A2</accession>
<dbReference type="PANTHER" id="PTHR11236:SF18">
    <property type="entry name" value="AMINODEOXYCHORISMATE SYNTHASE"/>
    <property type="match status" value="1"/>
</dbReference>
<dbReference type="Gene3D" id="3.60.120.10">
    <property type="entry name" value="Anthranilate synthase"/>
    <property type="match status" value="1"/>
</dbReference>
<dbReference type="PRINTS" id="PR00095">
    <property type="entry name" value="ANTSNTHASEI"/>
</dbReference>
<feature type="domain" description="Chorismate-utilising enzyme C-terminal" evidence="2">
    <location>
        <begin position="206"/>
        <end position="463"/>
    </location>
</feature>
<evidence type="ECO:0000259" key="2">
    <source>
        <dbReference type="Pfam" id="PF00425"/>
    </source>
</evidence>
<dbReference type="PANTHER" id="PTHR11236">
    <property type="entry name" value="AMINOBENZOATE/ANTHRANILATE SYNTHASE"/>
    <property type="match status" value="1"/>
</dbReference>
<sequence>MSRRVVSRTVEGWVKPSAAFAALYRDEPASFWLDSGAHAEVGTSYIGAPGRGHERVSAFGAGTFDALRAAVEEVGPPCFMVTPSVGEIAPLLAGTAASEGLPAFRLGWVGWLAYEIEGSQFMFIDRAVAFDHALHSVTLIALTDDAHASAVSDWFDATSATLLDLQASTARESPINLGQSPTAMQPSTHGPLKDGRMDARWRHSSTEYLHLISECQARIADGEAYQLCLTNQISVTLGNRDSDDPLGLYERLRAINPSHHGGYLRFGDTALLSSSPEQFLVLTTSGLVTTRPIKGTRPRGVTPARDRELRDELLGSEKERAENVMIVDLMRNDLAKVARTGSVRVPTLFDVETYSNVHQLVSTVTAELADGKTGIDAVEACFPAGSMTGAPKASAMAILEHLEQGPRGIYAGAFGYFGLDGRVDLAMSIRSIVIEGANATIGTGGGITALSVPEEELEEIVVKAAPLLDALGVTSGRSPRKV</sequence>
<feature type="region of interest" description="Disordered" evidence="1">
    <location>
        <begin position="174"/>
        <end position="194"/>
    </location>
</feature>
<dbReference type="Proteomes" id="UP000776164">
    <property type="component" value="Unassembled WGS sequence"/>
</dbReference>
<reference evidence="3 4" key="1">
    <citation type="submission" date="2021-01" db="EMBL/GenBank/DDBJ databases">
        <title>Sequencing the genomes of 1000 actinobacteria strains.</title>
        <authorList>
            <person name="Klenk H.-P."/>
        </authorList>
    </citation>
    <scope>NUCLEOTIDE SEQUENCE [LARGE SCALE GENOMIC DNA]</scope>
    <source>
        <strain evidence="3 4">DSM 13057</strain>
    </source>
</reference>
<evidence type="ECO:0000313" key="4">
    <source>
        <dbReference type="Proteomes" id="UP000776164"/>
    </source>
</evidence>
<dbReference type="EMBL" id="JAFBBU010000001">
    <property type="protein sequence ID" value="MBM7472631.1"/>
    <property type="molecule type" value="Genomic_DNA"/>
</dbReference>
<evidence type="ECO:0000256" key="1">
    <source>
        <dbReference type="SAM" id="MobiDB-lite"/>
    </source>
</evidence>
<gene>
    <name evidence="3" type="ORF">JOE66_002265</name>
</gene>
<comment type="caution">
    <text evidence="3">The sequence shown here is derived from an EMBL/GenBank/DDBJ whole genome shotgun (WGS) entry which is preliminary data.</text>
</comment>
<organism evidence="3 4">
    <name type="scientific">Subtercola frigoramans</name>
    <dbReference type="NCBI Taxonomy" id="120298"/>
    <lineage>
        <taxon>Bacteria</taxon>
        <taxon>Bacillati</taxon>
        <taxon>Actinomycetota</taxon>
        <taxon>Actinomycetes</taxon>
        <taxon>Micrococcales</taxon>
        <taxon>Microbacteriaceae</taxon>
        <taxon>Subtercola</taxon>
    </lineage>
</organism>
<dbReference type="InterPro" id="IPR015890">
    <property type="entry name" value="Chorismate_C"/>
</dbReference>